<reference evidence="1" key="1">
    <citation type="submission" date="2018-05" db="EMBL/GenBank/DDBJ databases">
        <authorList>
            <person name="Lanie J.A."/>
            <person name="Ng W.-L."/>
            <person name="Kazmierczak K.M."/>
            <person name="Andrzejewski T.M."/>
            <person name="Davidsen T.M."/>
            <person name="Wayne K.J."/>
            <person name="Tettelin H."/>
            <person name="Glass J.I."/>
            <person name="Rusch D."/>
            <person name="Podicherti R."/>
            <person name="Tsui H.-C.T."/>
            <person name="Winkler M.E."/>
        </authorList>
    </citation>
    <scope>NUCLEOTIDE SEQUENCE</scope>
</reference>
<feature type="non-terminal residue" evidence="1">
    <location>
        <position position="1"/>
    </location>
</feature>
<protein>
    <recommendedName>
        <fullName evidence="2">Fe2OG dioxygenase domain-containing protein</fullName>
    </recommendedName>
</protein>
<dbReference type="PANTHER" id="PTHR41677:SF1">
    <property type="entry name" value="FE2OG DIOXYGENASE DOMAIN-CONTAINING PROTEIN"/>
    <property type="match status" value="1"/>
</dbReference>
<dbReference type="PANTHER" id="PTHR41677">
    <property type="entry name" value="YALI0B19030P"/>
    <property type="match status" value="1"/>
</dbReference>
<dbReference type="EMBL" id="UINC01045160">
    <property type="protein sequence ID" value="SVB51580.1"/>
    <property type="molecule type" value="Genomic_DNA"/>
</dbReference>
<proteinExistence type="predicted"/>
<name>A0A382ELJ6_9ZZZZ</name>
<sequence>MSIAIPFPEELPEGYQWLEKEPPFDPVKHLSLESPRQMLSLEDLGYAKEEIRYKATKFGVSEPFRILSEEGSEILLETARRLKPFSRRAGNRIENTVRSGCYRSRWLRDLCTSQDVCDLMASIYQTEISPHSMPVHLGHLNYQPSKLEEAVDKWHHDTIPLDYVMMVSDPKKLHGGGFEYFMGTKMEVEELAKKGKTPPRERVKSPVFPGPGYAVALHGNMVVHRGAPLIKPGERITMVNAYVSMNCLVDDQSRSRDL</sequence>
<evidence type="ECO:0000313" key="1">
    <source>
        <dbReference type="EMBL" id="SVB51580.1"/>
    </source>
</evidence>
<gene>
    <name evidence="1" type="ORF">METZ01_LOCUS204434</name>
</gene>
<evidence type="ECO:0008006" key="2">
    <source>
        <dbReference type="Google" id="ProtNLM"/>
    </source>
</evidence>
<accession>A0A382ELJ6</accession>
<dbReference type="SUPFAM" id="SSF51197">
    <property type="entry name" value="Clavaminate synthase-like"/>
    <property type="match status" value="1"/>
</dbReference>
<organism evidence="1">
    <name type="scientific">marine metagenome</name>
    <dbReference type="NCBI Taxonomy" id="408172"/>
    <lineage>
        <taxon>unclassified sequences</taxon>
        <taxon>metagenomes</taxon>
        <taxon>ecological metagenomes</taxon>
    </lineage>
</organism>
<dbReference type="AlphaFoldDB" id="A0A382ELJ6"/>
<feature type="non-terminal residue" evidence="1">
    <location>
        <position position="258"/>
    </location>
</feature>